<reference evidence="1" key="1">
    <citation type="submission" date="2021-01" db="EMBL/GenBank/DDBJ databases">
        <authorList>
            <person name="Corre E."/>
            <person name="Pelletier E."/>
            <person name="Niang G."/>
            <person name="Scheremetjew M."/>
            <person name="Finn R."/>
            <person name="Kale V."/>
            <person name="Holt S."/>
            <person name="Cochrane G."/>
            <person name="Meng A."/>
            <person name="Brown T."/>
            <person name="Cohen L."/>
        </authorList>
    </citation>
    <scope>NUCLEOTIDE SEQUENCE</scope>
    <source>
        <strain evidence="1">WS</strain>
    </source>
</reference>
<protein>
    <submittedName>
        <fullName evidence="1">Uncharacterized protein</fullName>
    </submittedName>
</protein>
<evidence type="ECO:0000313" key="1">
    <source>
        <dbReference type="EMBL" id="CAD9084442.1"/>
    </source>
</evidence>
<gene>
    <name evidence="1" type="ORF">PCOS0759_LOCUS7696</name>
</gene>
<sequence>MECIREMRLRRCMTLKVPISDLHESVTTMNETQQRQYILRSLRARGIELKSKQKGQVFEEFETMHVTERHSTKSCRMNLLQIVANRFLAKHCSWAFLDSDNMLIFDPLQLVVAGGSDASNRGQGVRLQVRDVLMKSLVP</sequence>
<name>A0A7S1PIG5_9EUKA</name>
<proteinExistence type="predicted"/>
<accession>A0A7S1PIG5</accession>
<dbReference type="EMBL" id="HBGD01009353">
    <property type="protein sequence ID" value="CAD9084442.1"/>
    <property type="molecule type" value="Transcribed_RNA"/>
</dbReference>
<organism evidence="1">
    <name type="scientific">Percolomonas cosmopolitus</name>
    <dbReference type="NCBI Taxonomy" id="63605"/>
    <lineage>
        <taxon>Eukaryota</taxon>
        <taxon>Discoba</taxon>
        <taxon>Heterolobosea</taxon>
        <taxon>Tetramitia</taxon>
        <taxon>Eutetramitia</taxon>
        <taxon>Percolomonadidae</taxon>
        <taxon>Percolomonas</taxon>
    </lineage>
</organism>
<dbReference type="AlphaFoldDB" id="A0A7S1PIG5"/>